<evidence type="ECO:0000313" key="2">
    <source>
        <dbReference type="Proteomes" id="UP000010472"/>
    </source>
</evidence>
<name>K9W0Q2_9CYAN</name>
<dbReference type="AlphaFoldDB" id="K9W0Q2"/>
<reference evidence="1 2" key="1">
    <citation type="submission" date="2012-06" db="EMBL/GenBank/DDBJ databases">
        <title>Finished chromosome of genome of Crinalium epipsammum PCC 9333.</title>
        <authorList>
            <consortium name="US DOE Joint Genome Institute"/>
            <person name="Gugger M."/>
            <person name="Coursin T."/>
            <person name="Rippka R."/>
            <person name="Tandeau De Marsac N."/>
            <person name="Huntemann M."/>
            <person name="Wei C.-L."/>
            <person name="Han J."/>
            <person name="Detter J.C."/>
            <person name="Han C."/>
            <person name="Tapia R."/>
            <person name="Davenport K."/>
            <person name="Daligault H."/>
            <person name="Erkkila T."/>
            <person name="Gu W."/>
            <person name="Munk A.C.C."/>
            <person name="Teshima H."/>
            <person name="Xu Y."/>
            <person name="Chain P."/>
            <person name="Chen A."/>
            <person name="Krypides N."/>
            <person name="Mavromatis K."/>
            <person name="Markowitz V."/>
            <person name="Szeto E."/>
            <person name="Ivanova N."/>
            <person name="Mikhailova N."/>
            <person name="Ovchinnikova G."/>
            <person name="Pagani I."/>
            <person name="Pati A."/>
            <person name="Goodwin L."/>
            <person name="Peters L."/>
            <person name="Pitluck S."/>
            <person name="Woyke T."/>
            <person name="Kerfeld C."/>
        </authorList>
    </citation>
    <scope>NUCLEOTIDE SEQUENCE [LARGE SCALE GENOMIC DNA]</scope>
    <source>
        <strain evidence="1 2">PCC 9333</strain>
    </source>
</reference>
<dbReference type="HOGENOM" id="CLU_2057470_0_0_3"/>
<protein>
    <submittedName>
        <fullName evidence="1">Uncharacterized protein</fullName>
    </submittedName>
</protein>
<dbReference type="Proteomes" id="UP000010472">
    <property type="component" value="Chromosome"/>
</dbReference>
<evidence type="ECO:0000313" key="1">
    <source>
        <dbReference type="EMBL" id="AFZ13327.1"/>
    </source>
</evidence>
<proteinExistence type="predicted"/>
<organism evidence="1 2">
    <name type="scientific">Crinalium epipsammum PCC 9333</name>
    <dbReference type="NCBI Taxonomy" id="1173022"/>
    <lineage>
        <taxon>Bacteria</taxon>
        <taxon>Bacillati</taxon>
        <taxon>Cyanobacteriota</taxon>
        <taxon>Cyanophyceae</taxon>
        <taxon>Gomontiellales</taxon>
        <taxon>Gomontiellaceae</taxon>
        <taxon>Crinalium</taxon>
    </lineage>
</organism>
<dbReference type="EMBL" id="CP003620">
    <property type="protein sequence ID" value="AFZ13327.1"/>
    <property type="molecule type" value="Genomic_DNA"/>
</dbReference>
<dbReference type="KEGG" id="cep:Cri9333_2460"/>
<gene>
    <name evidence="1" type="ORF">Cri9333_2460</name>
</gene>
<sequence>MKSKKYLIENMRLRQILSVFLAAITLLVVNAFTFNNHLLALAEDSQKVPDYSLQLQLTADNIKRHTENSSGEYLGDNAQYQIEKKIDQARDQLNVDKPISEKAKDLTNLVTGKPQKNQH</sequence>
<dbReference type="STRING" id="1173022.Cri9333_2460"/>
<keyword evidence="2" id="KW-1185">Reference proteome</keyword>
<accession>K9W0Q2</accession>